<evidence type="ECO:0000256" key="1">
    <source>
        <dbReference type="SAM" id="MobiDB-lite"/>
    </source>
</evidence>
<feature type="region of interest" description="Disordered" evidence="1">
    <location>
        <begin position="1"/>
        <end position="37"/>
    </location>
</feature>
<organism evidence="2 3">
    <name type="scientific">Rhodopirellula baltica (strain DSM 10527 / NCIMB 13988 / SH1)</name>
    <dbReference type="NCBI Taxonomy" id="243090"/>
    <lineage>
        <taxon>Bacteria</taxon>
        <taxon>Pseudomonadati</taxon>
        <taxon>Planctomycetota</taxon>
        <taxon>Planctomycetia</taxon>
        <taxon>Pirellulales</taxon>
        <taxon>Pirellulaceae</taxon>
        <taxon>Rhodopirellula</taxon>
    </lineage>
</organism>
<reference evidence="2 3" key="1">
    <citation type="journal article" date="2003" name="Proc. Natl. Acad. Sci. U.S.A.">
        <title>Complete genome sequence of the marine planctomycete Pirellula sp. strain 1.</title>
        <authorList>
            <person name="Gloeckner F.O."/>
            <person name="Kube M."/>
            <person name="Bauer M."/>
            <person name="Teeling H."/>
            <person name="Lombardot T."/>
            <person name="Ludwig W."/>
            <person name="Gade D."/>
            <person name="Beck A."/>
            <person name="Borzym K."/>
            <person name="Heitmann K."/>
            <person name="Rabus R."/>
            <person name="Schlesner H."/>
            <person name="Amann R."/>
            <person name="Reinhardt R."/>
        </authorList>
    </citation>
    <scope>NUCLEOTIDE SEQUENCE [LARGE SCALE GENOMIC DNA]</scope>
    <source>
        <strain evidence="3">DSM 10527 / NCIMB 13988 / SH1</strain>
    </source>
</reference>
<dbReference type="Proteomes" id="UP000001025">
    <property type="component" value="Chromosome"/>
</dbReference>
<proteinExistence type="predicted"/>
<gene>
    <name evidence="2" type="ordered locus">RB11810</name>
</gene>
<feature type="compositionally biased region" description="Low complexity" evidence="1">
    <location>
        <begin position="14"/>
        <end position="23"/>
    </location>
</feature>
<dbReference type="EMBL" id="BX294154">
    <property type="protein sequence ID" value="CAD77239.1"/>
    <property type="molecule type" value="Genomic_DNA"/>
</dbReference>
<dbReference type="STRING" id="243090.RB11810"/>
<evidence type="ECO:0000313" key="2">
    <source>
        <dbReference type="EMBL" id="CAD77239.1"/>
    </source>
</evidence>
<dbReference type="EnsemblBacteria" id="CAD77239">
    <property type="protein sequence ID" value="CAD77239"/>
    <property type="gene ID" value="RB11810"/>
</dbReference>
<keyword evidence="3" id="KW-1185">Reference proteome</keyword>
<accession>Q7UJL9</accession>
<dbReference type="HOGENOM" id="CLU_2555999_0_0_0"/>
<protein>
    <submittedName>
        <fullName evidence="2">Uncharacterized protein</fullName>
    </submittedName>
</protein>
<dbReference type="InParanoid" id="Q7UJL9"/>
<sequence>MLLATPSSLHSKRASYPAASARPPRIRFSHREHRVHREPTELNQKFTINQEHLRALGSSIPDCTEFLEIWRRISQPHSRVGL</sequence>
<feature type="compositionally biased region" description="Basic residues" evidence="1">
    <location>
        <begin position="24"/>
        <end position="34"/>
    </location>
</feature>
<name>Q7UJL9_RHOBA</name>
<dbReference type="KEGG" id="rba:RB11810"/>
<dbReference type="AlphaFoldDB" id="Q7UJL9"/>
<evidence type="ECO:0000313" key="3">
    <source>
        <dbReference type="Proteomes" id="UP000001025"/>
    </source>
</evidence>